<dbReference type="AlphaFoldDB" id="A0A8X6J6L0"/>
<proteinExistence type="predicted"/>
<dbReference type="Proteomes" id="UP000887116">
    <property type="component" value="Unassembled WGS sequence"/>
</dbReference>
<dbReference type="Pfam" id="PF18701">
    <property type="entry name" value="DUF5641"/>
    <property type="match status" value="1"/>
</dbReference>
<comment type="caution">
    <text evidence="2">The sequence shown here is derived from an EMBL/GenBank/DDBJ whole genome shotgun (WGS) entry which is preliminary data.</text>
</comment>
<reference evidence="2" key="1">
    <citation type="submission" date="2020-07" db="EMBL/GenBank/DDBJ databases">
        <title>Multicomponent nature underlies the extraordinary mechanical properties of spider dragline silk.</title>
        <authorList>
            <person name="Kono N."/>
            <person name="Nakamura H."/>
            <person name="Mori M."/>
            <person name="Yoshida Y."/>
            <person name="Ohtoshi R."/>
            <person name="Malay A.D."/>
            <person name="Moran D.A.P."/>
            <person name="Tomita M."/>
            <person name="Numata K."/>
            <person name="Arakawa K."/>
        </authorList>
    </citation>
    <scope>NUCLEOTIDE SEQUENCE</scope>
</reference>
<evidence type="ECO:0000313" key="2">
    <source>
        <dbReference type="EMBL" id="GFQ93960.1"/>
    </source>
</evidence>
<organism evidence="2 3">
    <name type="scientific">Trichonephila clavata</name>
    <name type="common">Joro spider</name>
    <name type="synonym">Nephila clavata</name>
    <dbReference type="NCBI Taxonomy" id="2740835"/>
    <lineage>
        <taxon>Eukaryota</taxon>
        <taxon>Metazoa</taxon>
        <taxon>Ecdysozoa</taxon>
        <taxon>Arthropoda</taxon>
        <taxon>Chelicerata</taxon>
        <taxon>Arachnida</taxon>
        <taxon>Araneae</taxon>
        <taxon>Araneomorphae</taxon>
        <taxon>Entelegynae</taxon>
        <taxon>Araneoidea</taxon>
        <taxon>Nephilidae</taxon>
        <taxon>Trichonephila</taxon>
    </lineage>
</organism>
<accession>A0A8X6J6L0</accession>
<dbReference type="OrthoDB" id="5986643at2759"/>
<dbReference type="EMBL" id="BMAO01004335">
    <property type="protein sequence ID" value="GFQ93960.1"/>
    <property type="molecule type" value="Genomic_DNA"/>
</dbReference>
<dbReference type="InterPro" id="IPR040676">
    <property type="entry name" value="DUF5641"/>
</dbReference>
<gene>
    <name evidence="2" type="primary">AVEN_91262_1</name>
    <name evidence="2" type="ORF">TNCT_117191</name>
</gene>
<dbReference type="PANTHER" id="PTHR47331:SF2">
    <property type="match status" value="1"/>
</dbReference>
<name>A0A8X6J6L0_TRICU</name>
<keyword evidence="3" id="KW-1185">Reference proteome</keyword>
<protein>
    <submittedName>
        <fullName evidence="2">DUF5641 domain-containing protein</fullName>
    </submittedName>
</protein>
<sequence>MEVLPTKHWRHVLSKENLADIASRGIDPKCLPDCMFWWQGPPWLRLETFSCPKTENSFDEALNVCVCVRGGDDVLLSVPEKIPSTSNHINCWELLQSIKRGFWKKWSSDFLSSLQPRKKWQVSQPNLKEHDIVLIKEKGPPGTWPMTRVLQVHPGNDELVRVATVKTPFTNDMFINSAKFLYIRTSSDIG</sequence>
<dbReference type="PANTHER" id="PTHR47331">
    <property type="entry name" value="PHD-TYPE DOMAIN-CONTAINING PROTEIN"/>
    <property type="match status" value="1"/>
</dbReference>
<evidence type="ECO:0000259" key="1">
    <source>
        <dbReference type="Pfam" id="PF18701"/>
    </source>
</evidence>
<feature type="domain" description="DUF5641" evidence="1">
    <location>
        <begin position="91"/>
        <end position="168"/>
    </location>
</feature>
<evidence type="ECO:0000313" key="3">
    <source>
        <dbReference type="Proteomes" id="UP000887116"/>
    </source>
</evidence>